<dbReference type="GeneID" id="96612065"/>
<dbReference type="eggNOG" id="COG0346">
    <property type="taxonomic scope" value="Bacteria"/>
</dbReference>
<dbReference type="PANTHER" id="PTHR40265">
    <property type="entry name" value="BLL2707 PROTEIN"/>
    <property type="match status" value="1"/>
</dbReference>
<dbReference type="InterPro" id="IPR025870">
    <property type="entry name" value="Glyoxalase-like_dom"/>
</dbReference>
<dbReference type="HOGENOM" id="CLU_058475_1_1_11"/>
<reference evidence="1 2" key="1">
    <citation type="journal article" date="2015" name="Genome Announc.">
        <title>Complete Genome Sequence of Steroid-Transforming Nocardioides simplex VKM Ac-2033D.</title>
        <authorList>
            <person name="Shtratnikova V.Y."/>
            <person name="Schelkunov M.I."/>
            <person name="Pekov Y.A."/>
            <person name="Fokina V.V."/>
            <person name="Logacheva M.D."/>
            <person name="Sokolov S.L."/>
            <person name="Bragin E.Y."/>
            <person name="Ashapkin V.V."/>
            <person name="Donova M.V."/>
        </authorList>
    </citation>
    <scope>NUCLEOTIDE SEQUENCE [LARGE SCALE GENOMIC DNA]</scope>
    <source>
        <strain evidence="1 2">VKM Ac-2033D</strain>
    </source>
</reference>
<name>A0A0A1DRR2_NOCSI</name>
<dbReference type="OrthoDB" id="3227561at2"/>
<organism evidence="1 2">
    <name type="scientific">Nocardioides simplex</name>
    <name type="common">Arthrobacter simplex</name>
    <dbReference type="NCBI Taxonomy" id="2045"/>
    <lineage>
        <taxon>Bacteria</taxon>
        <taxon>Bacillati</taxon>
        <taxon>Actinomycetota</taxon>
        <taxon>Actinomycetes</taxon>
        <taxon>Propionibacteriales</taxon>
        <taxon>Nocardioidaceae</taxon>
        <taxon>Pimelobacter</taxon>
    </lineage>
</organism>
<dbReference type="Pfam" id="PF13468">
    <property type="entry name" value="Glyoxalase_3"/>
    <property type="match status" value="1"/>
</dbReference>
<evidence type="ECO:0000313" key="2">
    <source>
        <dbReference type="Proteomes" id="UP000030300"/>
    </source>
</evidence>
<dbReference type="SUPFAM" id="SSF54593">
    <property type="entry name" value="Glyoxalase/Bleomycin resistance protein/Dihydroxybiphenyl dioxygenase"/>
    <property type="match status" value="1"/>
</dbReference>
<protein>
    <submittedName>
        <fullName evidence="1">Uncharacterized protein</fullName>
    </submittedName>
</protein>
<dbReference type="STRING" id="2045.KR76_25265"/>
<dbReference type="InterPro" id="IPR029068">
    <property type="entry name" value="Glyas_Bleomycin-R_OHBP_Dase"/>
</dbReference>
<accession>A0A0A1DRR2</accession>
<dbReference type="RefSeq" id="WP_038682290.1">
    <property type="nucleotide sequence ID" value="NZ_BJMC01000023.1"/>
</dbReference>
<dbReference type="AlphaFoldDB" id="A0A0A1DRR2"/>
<keyword evidence="2" id="KW-1185">Reference proteome</keyword>
<dbReference type="KEGG" id="psim:KR76_25265"/>
<evidence type="ECO:0000313" key="1">
    <source>
        <dbReference type="EMBL" id="AIY19263.1"/>
    </source>
</evidence>
<sequence>MNATDALGRQSKVDHVVVSVRGLDDAISRWSRAGLAAIPGGSHPTGTANALVRGPRDAYLELIDVVEESTHATAQAVRDRPGPLTWAISVPDLETCRRRLLDFGLATADPVESSRVAPDGETYVWETCEIAGHALHPFVPFLIRWKSGMPRGPLRGPVISSLDLEVPEPAWLQELLVRCGLTRDESVPGTPAVTDGDLTVRLREGSAGVVAVDWAIAPPEPHVLLDGLVCNVRWHPDPVASVSRG</sequence>
<dbReference type="EMBL" id="CP009896">
    <property type="protein sequence ID" value="AIY19263.1"/>
    <property type="molecule type" value="Genomic_DNA"/>
</dbReference>
<proteinExistence type="predicted"/>
<dbReference type="PANTHER" id="PTHR40265:SF1">
    <property type="entry name" value="GLYOXALASE-LIKE DOMAIN-CONTAINING PROTEIN"/>
    <property type="match status" value="1"/>
</dbReference>
<dbReference type="Proteomes" id="UP000030300">
    <property type="component" value="Chromosome"/>
</dbReference>
<dbReference type="Gene3D" id="3.10.180.10">
    <property type="entry name" value="2,3-Dihydroxybiphenyl 1,2-Dioxygenase, domain 1"/>
    <property type="match status" value="1"/>
</dbReference>
<gene>
    <name evidence="1" type="ORF">KR76_25265</name>
</gene>